<name>A0A4Z0H4C4_9BACI</name>
<protein>
    <submittedName>
        <fullName evidence="1">Uncharacterized protein</fullName>
    </submittedName>
</protein>
<gene>
    <name evidence="1" type="ORF">E4663_04710</name>
</gene>
<dbReference type="STRING" id="192814.GCA_900166575_01271"/>
<sequence length="60" mass="7152">MSSAIRWVVVCVTAVISVYQFRYRIINFASSYPLIRKLMVRLTMNVPYVRKKLLGHMFQR</sequence>
<accession>A0A4Z0H4C4</accession>
<dbReference type="AlphaFoldDB" id="A0A4Z0H4C4"/>
<evidence type="ECO:0000313" key="2">
    <source>
        <dbReference type="Proteomes" id="UP000297982"/>
    </source>
</evidence>
<dbReference type="Proteomes" id="UP000297982">
    <property type="component" value="Unassembled WGS sequence"/>
</dbReference>
<keyword evidence="2" id="KW-1185">Reference proteome</keyword>
<organism evidence="1 2">
    <name type="scientific">Halobacillus salinus</name>
    <dbReference type="NCBI Taxonomy" id="192814"/>
    <lineage>
        <taxon>Bacteria</taxon>
        <taxon>Bacillati</taxon>
        <taxon>Bacillota</taxon>
        <taxon>Bacilli</taxon>
        <taxon>Bacillales</taxon>
        <taxon>Bacillaceae</taxon>
        <taxon>Halobacillus</taxon>
    </lineage>
</organism>
<dbReference type="EMBL" id="SRJC01000001">
    <property type="protein sequence ID" value="TGB04301.1"/>
    <property type="molecule type" value="Genomic_DNA"/>
</dbReference>
<comment type="caution">
    <text evidence="1">The sequence shown here is derived from an EMBL/GenBank/DDBJ whole genome shotgun (WGS) entry which is preliminary data.</text>
</comment>
<evidence type="ECO:0000313" key="1">
    <source>
        <dbReference type="EMBL" id="TGB04301.1"/>
    </source>
</evidence>
<proteinExistence type="predicted"/>
<reference evidence="1 2" key="1">
    <citation type="journal article" date="2003" name="Int. J. Syst. Evol. Microbiol.">
        <title>Halobacillus salinus sp. nov., isolated from a salt lake on the coast of the East Sea in Korea.</title>
        <authorList>
            <person name="Yoon J.H."/>
            <person name="Kang K.H."/>
            <person name="Park Y.H."/>
        </authorList>
    </citation>
    <scope>NUCLEOTIDE SEQUENCE [LARGE SCALE GENOMIC DNA]</scope>
    <source>
        <strain evidence="1 2">HSL-3</strain>
    </source>
</reference>
<dbReference type="RefSeq" id="WP_158290419.1">
    <property type="nucleotide sequence ID" value="NZ_SRJC01000001.1"/>
</dbReference>